<evidence type="ECO:0000256" key="2">
    <source>
        <dbReference type="ARBA" id="ARBA00022448"/>
    </source>
</evidence>
<evidence type="ECO:0000256" key="10">
    <source>
        <dbReference type="PROSITE-ProRule" id="PRU01360"/>
    </source>
</evidence>
<dbReference type="InterPro" id="IPR008969">
    <property type="entry name" value="CarboxyPept-like_regulatory"/>
</dbReference>
<keyword evidence="3 10" id="KW-1134">Transmembrane beta strand</keyword>
<dbReference type="InterPro" id="IPR039426">
    <property type="entry name" value="TonB-dep_rcpt-like"/>
</dbReference>
<dbReference type="SUPFAM" id="SSF49464">
    <property type="entry name" value="Carboxypeptidase regulatory domain-like"/>
    <property type="match status" value="1"/>
</dbReference>
<evidence type="ECO:0000313" key="16">
    <source>
        <dbReference type="Proteomes" id="UP000732105"/>
    </source>
</evidence>
<keyword evidence="2 10" id="KW-0813">Transport</keyword>
<evidence type="ECO:0000259" key="14">
    <source>
        <dbReference type="Pfam" id="PF07715"/>
    </source>
</evidence>
<evidence type="ECO:0000256" key="9">
    <source>
        <dbReference type="ARBA" id="ARBA00023237"/>
    </source>
</evidence>
<keyword evidence="4 10" id="KW-0812">Transmembrane</keyword>
<dbReference type="Proteomes" id="UP000732105">
    <property type="component" value="Unassembled WGS sequence"/>
</dbReference>
<dbReference type="PANTHER" id="PTHR30069:SF29">
    <property type="entry name" value="HEMOGLOBIN AND HEMOGLOBIN-HAPTOGLOBIN-BINDING PROTEIN 1-RELATED"/>
    <property type="match status" value="1"/>
</dbReference>
<dbReference type="Gene3D" id="2.170.130.10">
    <property type="entry name" value="TonB-dependent receptor, plug domain"/>
    <property type="match status" value="1"/>
</dbReference>
<sequence>MHKYIILFLCINILSFSAIGQSNCVLEGMVVDQNNQVLPGASLMLYPIKKGGVSDRNGKFEISDLPKDTYVIEISFIGYNTLVDTLIINKNTSYNAQLTVSNLSLSEVLITDNYAEQRKREEALSIEIVSDDDLKKNLGGSLMNSLERLPGVTTINIGSGQSKPVIRGLGFNRVVVVENNIKHEAQQWGSDHGLEIDQYAVDNIEVIKGPASLMYGSDAIGGVINMKNSKLPASDTFGGLVDLTGKSNNELLGTSVSLYGRKGKFFANARATYIDYGDYKVPVDSVDIYSYRAPLYKNHLRNTAGYEKNLHVSLGIAQDGFISKFYVSSVNSKSGFFANAHGLEPRNVDTDLHDKSNRDINYPYQKVNHFKLINTTQYEWKKLKFDLDLGFQRNFRQEWSQYVSHGYMPAVFPDTLAFHSDLEREFEKFVYSGNFKISYQLNEKTEMFFGVNSEFHDNQIDGRGFIIPAYEQFTLGGFALVRNNFSEKSSIQFGIRYDYGQIETTEYQDWFPSPVDENQPTNLQYLLRAENIDRNFSNLSWSLGYTYNAENWSFKANVGKSFRMPIAKELAANGVNYHRFSYEVGNADLSPEKSYQFDAGLEYQSKKLTVGISPFINYFSNYIYLNPTSEHDRLYGNGNQVYYYTESEVIRYGGEIHAYYDLLENIQLGLMGEYVYSEQLSGEKKGFTLPFSPPASAIFSAKYHKSKLGLIKDFYFSVDYRLTASQNEIVPPEKTTDGYQLIKLGLGGNIEMGKQKVNISMQVHNLLNTKYFNHTSFYRLINVPEPGRNFIINISIPFSGYF</sequence>
<evidence type="ECO:0000259" key="13">
    <source>
        <dbReference type="Pfam" id="PF00593"/>
    </source>
</evidence>
<dbReference type="EMBL" id="RZNH01000047">
    <property type="protein sequence ID" value="NOU61952.1"/>
    <property type="molecule type" value="Genomic_DNA"/>
</dbReference>
<evidence type="ECO:0000313" key="15">
    <source>
        <dbReference type="EMBL" id="NOU61952.1"/>
    </source>
</evidence>
<dbReference type="Pfam" id="PF07715">
    <property type="entry name" value="Plug"/>
    <property type="match status" value="1"/>
</dbReference>
<keyword evidence="16" id="KW-1185">Reference proteome</keyword>
<comment type="similarity">
    <text evidence="10 11">Belongs to the TonB-dependent receptor family.</text>
</comment>
<evidence type="ECO:0000256" key="6">
    <source>
        <dbReference type="ARBA" id="ARBA00023077"/>
    </source>
</evidence>
<evidence type="ECO:0000256" key="3">
    <source>
        <dbReference type="ARBA" id="ARBA00022452"/>
    </source>
</evidence>
<evidence type="ECO:0000256" key="11">
    <source>
        <dbReference type="RuleBase" id="RU003357"/>
    </source>
</evidence>
<keyword evidence="9 10" id="KW-0998">Cell outer membrane</keyword>
<dbReference type="Gene3D" id="2.60.40.1120">
    <property type="entry name" value="Carboxypeptidase-like, regulatory domain"/>
    <property type="match status" value="1"/>
</dbReference>
<dbReference type="PROSITE" id="PS52016">
    <property type="entry name" value="TONB_DEPENDENT_REC_3"/>
    <property type="match status" value="1"/>
</dbReference>
<evidence type="ECO:0000256" key="1">
    <source>
        <dbReference type="ARBA" id="ARBA00004571"/>
    </source>
</evidence>
<evidence type="ECO:0000256" key="8">
    <source>
        <dbReference type="ARBA" id="ARBA00023170"/>
    </source>
</evidence>
<accession>A0ABX1X0Z9</accession>
<proteinExistence type="inferred from homology"/>
<gene>
    <name evidence="15" type="ORF">ELS83_19315</name>
</gene>
<dbReference type="Pfam" id="PF00593">
    <property type="entry name" value="TonB_dep_Rec_b-barrel"/>
    <property type="match status" value="1"/>
</dbReference>
<organism evidence="15 16">
    <name type="scientific">Marinifilum caeruleilacunae</name>
    <dbReference type="NCBI Taxonomy" id="2499076"/>
    <lineage>
        <taxon>Bacteria</taxon>
        <taxon>Pseudomonadati</taxon>
        <taxon>Bacteroidota</taxon>
        <taxon>Bacteroidia</taxon>
        <taxon>Marinilabiliales</taxon>
        <taxon>Marinifilaceae</taxon>
    </lineage>
</organism>
<protein>
    <submittedName>
        <fullName evidence="15">TonB-dependent receptor</fullName>
    </submittedName>
</protein>
<dbReference type="RefSeq" id="WP_171597212.1">
    <property type="nucleotide sequence ID" value="NZ_RZNH01000047.1"/>
</dbReference>
<name>A0ABX1X0Z9_9BACT</name>
<keyword evidence="6 11" id="KW-0798">TonB box</keyword>
<evidence type="ECO:0000256" key="12">
    <source>
        <dbReference type="SAM" id="SignalP"/>
    </source>
</evidence>
<keyword evidence="7 10" id="KW-0472">Membrane</keyword>
<feature type="domain" description="TonB-dependent receptor plug" evidence="14">
    <location>
        <begin position="119"/>
        <end position="223"/>
    </location>
</feature>
<evidence type="ECO:0000256" key="5">
    <source>
        <dbReference type="ARBA" id="ARBA00022729"/>
    </source>
</evidence>
<comment type="caution">
    <text evidence="15">The sequence shown here is derived from an EMBL/GenBank/DDBJ whole genome shotgun (WGS) entry which is preliminary data.</text>
</comment>
<dbReference type="InterPro" id="IPR012910">
    <property type="entry name" value="Plug_dom"/>
</dbReference>
<feature type="chain" id="PRO_5046011144" evidence="12">
    <location>
        <begin position="21"/>
        <end position="802"/>
    </location>
</feature>
<comment type="subcellular location">
    <subcellularLocation>
        <location evidence="1 10">Cell outer membrane</location>
        <topology evidence="1 10">Multi-pass membrane protein</topology>
    </subcellularLocation>
</comment>
<keyword evidence="5 12" id="KW-0732">Signal</keyword>
<dbReference type="InterPro" id="IPR000531">
    <property type="entry name" value="Beta-barrel_TonB"/>
</dbReference>
<reference evidence="15 16" key="1">
    <citation type="submission" date="2018-12" db="EMBL/GenBank/DDBJ databases">
        <title>Marinifilum JC070 sp. nov., a marine bacterium isolated from Yongle Blue Hole in the South China Sea.</title>
        <authorList>
            <person name="Fu T."/>
        </authorList>
    </citation>
    <scope>NUCLEOTIDE SEQUENCE [LARGE SCALE GENOMIC DNA]</scope>
    <source>
        <strain evidence="15 16">JC070</strain>
    </source>
</reference>
<dbReference type="InterPro" id="IPR036942">
    <property type="entry name" value="Beta-barrel_TonB_sf"/>
</dbReference>
<feature type="signal peptide" evidence="12">
    <location>
        <begin position="1"/>
        <end position="20"/>
    </location>
</feature>
<dbReference type="SUPFAM" id="SSF56935">
    <property type="entry name" value="Porins"/>
    <property type="match status" value="1"/>
</dbReference>
<feature type="domain" description="TonB-dependent receptor-like beta-barrel" evidence="13">
    <location>
        <begin position="362"/>
        <end position="766"/>
    </location>
</feature>
<dbReference type="Pfam" id="PF13715">
    <property type="entry name" value="CarbopepD_reg_2"/>
    <property type="match status" value="1"/>
</dbReference>
<dbReference type="PANTHER" id="PTHR30069">
    <property type="entry name" value="TONB-DEPENDENT OUTER MEMBRANE RECEPTOR"/>
    <property type="match status" value="1"/>
</dbReference>
<dbReference type="Gene3D" id="2.40.170.20">
    <property type="entry name" value="TonB-dependent receptor, beta-barrel domain"/>
    <property type="match status" value="1"/>
</dbReference>
<keyword evidence="8 15" id="KW-0675">Receptor</keyword>
<evidence type="ECO:0000256" key="4">
    <source>
        <dbReference type="ARBA" id="ARBA00022692"/>
    </source>
</evidence>
<dbReference type="InterPro" id="IPR037066">
    <property type="entry name" value="Plug_dom_sf"/>
</dbReference>
<evidence type="ECO:0000256" key="7">
    <source>
        <dbReference type="ARBA" id="ARBA00023136"/>
    </source>
</evidence>